<dbReference type="AlphaFoldDB" id="A0A2N3XUK0"/>
<dbReference type="STRING" id="994479.GCA_000194155_02145"/>
<evidence type="ECO:0000313" key="4">
    <source>
        <dbReference type="Proteomes" id="UP000233786"/>
    </source>
</evidence>
<feature type="domain" description="Gfo/Idh/MocA-like oxidoreductase N-terminal" evidence="1">
    <location>
        <begin position="3"/>
        <end position="117"/>
    </location>
</feature>
<dbReference type="Pfam" id="PF21390">
    <property type="entry name" value="Irp3-like_C"/>
    <property type="match status" value="1"/>
</dbReference>
<keyword evidence="4" id="KW-1185">Reference proteome</keyword>
<sequence length="335" mass="35971">MTRVVVCGTTFGQSYLAAVAALPEFELAGILGTGSERSAKTAARLGVPLWTEIGQVTDVDVACVVVRSSAMGGPGSELARELLARKIHVLQEQPIHHDDLVASLKTARQHGVRFRMGDLYAQLPAVRAWAGAARQVGQKPVYLEASCAVQVSFPLLHVLGEALGTIRPWRFAKVATSGPFTVVTGEIGGVPIVLRVQNEIAPDDPDNHMHLLTRATIGFDGGGLALHDAHGPVSWTPRLHIPPEARTSFDFSAAHLGHGTAVLSESSVNYRDFLETVLPKAIGRDLQALRTERPEQYHLAMCQMWRDLTGELGYASMLTDAAHRPVPAPGRPGDA</sequence>
<dbReference type="GO" id="GO:0000166">
    <property type="term" value="F:nucleotide binding"/>
    <property type="evidence" value="ECO:0007669"/>
    <property type="project" value="InterPro"/>
</dbReference>
<evidence type="ECO:0000313" key="3">
    <source>
        <dbReference type="EMBL" id="PKW14322.1"/>
    </source>
</evidence>
<dbReference type="InterPro" id="IPR051450">
    <property type="entry name" value="Gfo/Idh/MocA_Oxidoreductases"/>
</dbReference>
<accession>A0A2N3XUK0</accession>
<dbReference type="InterPro" id="IPR036291">
    <property type="entry name" value="NAD(P)-bd_dom_sf"/>
</dbReference>
<organism evidence="3 4">
    <name type="scientific">Saccharopolyspora spinosa</name>
    <dbReference type="NCBI Taxonomy" id="60894"/>
    <lineage>
        <taxon>Bacteria</taxon>
        <taxon>Bacillati</taxon>
        <taxon>Actinomycetota</taxon>
        <taxon>Actinomycetes</taxon>
        <taxon>Pseudonocardiales</taxon>
        <taxon>Pseudonocardiaceae</taxon>
        <taxon>Saccharopolyspora</taxon>
    </lineage>
</organism>
<dbReference type="RefSeq" id="WP_010694381.1">
    <property type="nucleotide sequence ID" value="NZ_CP061007.1"/>
</dbReference>
<dbReference type="Proteomes" id="UP000233786">
    <property type="component" value="Unassembled WGS sequence"/>
</dbReference>
<dbReference type="Gene3D" id="3.30.360.10">
    <property type="entry name" value="Dihydrodipicolinate Reductase, domain 2"/>
    <property type="match status" value="1"/>
</dbReference>
<feature type="domain" description="Thiazolinyl imine reductase-like C-terminal" evidence="2">
    <location>
        <begin position="138"/>
        <end position="236"/>
    </location>
</feature>
<dbReference type="InterPro" id="IPR010091">
    <property type="entry name" value="Thiazolinyl_imide_reductase"/>
</dbReference>
<dbReference type="InterPro" id="IPR000683">
    <property type="entry name" value="Gfo/Idh/MocA-like_OxRdtase_N"/>
</dbReference>
<evidence type="ECO:0000259" key="1">
    <source>
        <dbReference type="Pfam" id="PF01408"/>
    </source>
</evidence>
<dbReference type="Pfam" id="PF01408">
    <property type="entry name" value="GFO_IDH_MocA"/>
    <property type="match status" value="1"/>
</dbReference>
<dbReference type="SUPFAM" id="SSF51735">
    <property type="entry name" value="NAD(P)-binding Rossmann-fold domains"/>
    <property type="match status" value="1"/>
</dbReference>
<dbReference type="NCBIfam" id="TIGR01761">
    <property type="entry name" value="thiaz-red"/>
    <property type="match status" value="1"/>
</dbReference>
<dbReference type="PANTHER" id="PTHR43377:SF1">
    <property type="entry name" value="BILIVERDIN REDUCTASE A"/>
    <property type="match status" value="1"/>
</dbReference>
<reference evidence="3" key="1">
    <citation type="submission" date="2017-12" db="EMBL/GenBank/DDBJ databases">
        <title>Sequencing the genomes of 1000 Actinobacteria strains.</title>
        <authorList>
            <person name="Klenk H.-P."/>
        </authorList>
    </citation>
    <scope>NUCLEOTIDE SEQUENCE [LARGE SCALE GENOMIC DNA]</scope>
    <source>
        <strain evidence="3">DSM 44228</strain>
    </source>
</reference>
<name>A0A2N3XUK0_SACSN</name>
<dbReference type="Gene3D" id="3.40.50.720">
    <property type="entry name" value="NAD(P)-binding Rossmann-like Domain"/>
    <property type="match status" value="1"/>
</dbReference>
<gene>
    <name evidence="3" type="ORF">A8926_1929</name>
</gene>
<dbReference type="PANTHER" id="PTHR43377">
    <property type="entry name" value="BILIVERDIN REDUCTASE A"/>
    <property type="match status" value="1"/>
</dbReference>
<dbReference type="EMBL" id="PJNB01000001">
    <property type="protein sequence ID" value="PKW14322.1"/>
    <property type="molecule type" value="Genomic_DNA"/>
</dbReference>
<evidence type="ECO:0000259" key="2">
    <source>
        <dbReference type="Pfam" id="PF21390"/>
    </source>
</evidence>
<proteinExistence type="predicted"/>
<dbReference type="InterPro" id="IPR048655">
    <property type="entry name" value="Irp3-like_C"/>
</dbReference>
<comment type="caution">
    <text evidence="3">The sequence shown here is derived from an EMBL/GenBank/DDBJ whole genome shotgun (WGS) entry which is preliminary data.</text>
</comment>
<protein>
    <submittedName>
        <fullName evidence="3">Thiazolinyl imide reductase</fullName>
    </submittedName>
</protein>